<feature type="domain" description="DUF4097" evidence="2">
    <location>
        <begin position="116"/>
        <end position="227"/>
    </location>
</feature>
<gene>
    <name evidence="3" type="ORF">SAMN05421869_106103</name>
</gene>
<dbReference type="PROSITE" id="PS51257">
    <property type="entry name" value="PROKAR_LIPOPROTEIN"/>
    <property type="match status" value="1"/>
</dbReference>
<sequence length="230" mass="23701">MNMKSLGVVAGSLALAALVTGCGIVGRETDTASYDVTDKVTAIQIESDSGGIEVTGSDREGIRVTEQLSWRGKKPVPSHETQGDTLVLRFTCPGGWLSGGSCEVGYQVEIPRGLRVKAVSDSGDVTLRDLSGEVNAASDSGTIDGTGLAGGHVVTKTDSGNITLAFSAQPDKVETTTDSGDAEVRVPEGPYNIAAKTDSGDKEIELPHDASAPHSIRLSTDSGTIRVVGS</sequence>
<protein>
    <submittedName>
        <fullName evidence="3">Putative adhesin</fullName>
    </submittedName>
</protein>
<dbReference type="Pfam" id="PF13349">
    <property type="entry name" value="DUF4097"/>
    <property type="match status" value="1"/>
</dbReference>
<feature type="compositionally biased region" description="Basic and acidic residues" evidence="1">
    <location>
        <begin position="198"/>
        <end position="208"/>
    </location>
</feature>
<dbReference type="Proteomes" id="UP000199202">
    <property type="component" value="Unassembled WGS sequence"/>
</dbReference>
<dbReference type="Gene3D" id="2.160.20.120">
    <property type="match status" value="1"/>
</dbReference>
<feature type="region of interest" description="Disordered" evidence="1">
    <location>
        <begin position="173"/>
        <end position="230"/>
    </location>
</feature>
<organism evidence="3 4">
    <name type="scientific">Nonomuraea jiangxiensis</name>
    <dbReference type="NCBI Taxonomy" id="633440"/>
    <lineage>
        <taxon>Bacteria</taxon>
        <taxon>Bacillati</taxon>
        <taxon>Actinomycetota</taxon>
        <taxon>Actinomycetes</taxon>
        <taxon>Streptosporangiales</taxon>
        <taxon>Streptosporangiaceae</taxon>
        <taxon>Nonomuraea</taxon>
    </lineage>
</organism>
<evidence type="ECO:0000313" key="3">
    <source>
        <dbReference type="EMBL" id="SDI55428.1"/>
    </source>
</evidence>
<evidence type="ECO:0000259" key="2">
    <source>
        <dbReference type="Pfam" id="PF13349"/>
    </source>
</evidence>
<evidence type="ECO:0000256" key="1">
    <source>
        <dbReference type="SAM" id="MobiDB-lite"/>
    </source>
</evidence>
<reference evidence="3 4" key="1">
    <citation type="submission" date="2016-10" db="EMBL/GenBank/DDBJ databases">
        <authorList>
            <person name="de Groot N.N."/>
        </authorList>
    </citation>
    <scope>NUCLEOTIDE SEQUENCE [LARGE SCALE GENOMIC DNA]</scope>
    <source>
        <strain evidence="3 4">CGMCC 4.6533</strain>
    </source>
</reference>
<dbReference type="STRING" id="633440.SAMN05421869_106103"/>
<dbReference type="AlphaFoldDB" id="A0A1G8LIH2"/>
<keyword evidence="4" id="KW-1185">Reference proteome</keyword>
<dbReference type="InterPro" id="IPR025164">
    <property type="entry name" value="Toastrack_DUF4097"/>
</dbReference>
<evidence type="ECO:0000313" key="4">
    <source>
        <dbReference type="Proteomes" id="UP000199202"/>
    </source>
</evidence>
<name>A0A1G8LIH2_9ACTN</name>
<accession>A0A1G8LIH2</accession>
<dbReference type="EMBL" id="FNDJ01000006">
    <property type="protein sequence ID" value="SDI55428.1"/>
    <property type="molecule type" value="Genomic_DNA"/>
</dbReference>
<proteinExistence type="predicted"/>